<dbReference type="EMBL" id="BMMF01000008">
    <property type="protein sequence ID" value="GGK39006.1"/>
    <property type="molecule type" value="Genomic_DNA"/>
</dbReference>
<evidence type="ECO:0000313" key="2">
    <source>
        <dbReference type="EMBL" id="GGK39006.1"/>
    </source>
</evidence>
<comment type="caution">
    <text evidence="2">The sequence shown here is derived from an EMBL/GenBank/DDBJ whole genome shotgun (WGS) entry which is preliminary data.</text>
</comment>
<evidence type="ECO:0000313" key="3">
    <source>
        <dbReference type="Proteomes" id="UP000600449"/>
    </source>
</evidence>
<organism evidence="2 3">
    <name type="scientific">Salinarimonas ramus</name>
    <dbReference type="NCBI Taxonomy" id="690164"/>
    <lineage>
        <taxon>Bacteria</taxon>
        <taxon>Pseudomonadati</taxon>
        <taxon>Pseudomonadota</taxon>
        <taxon>Alphaproteobacteria</taxon>
        <taxon>Hyphomicrobiales</taxon>
        <taxon>Salinarimonadaceae</taxon>
        <taxon>Salinarimonas</taxon>
    </lineage>
</organism>
<reference evidence="2 3" key="1">
    <citation type="journal article" date="2014" name="Int. J. Syst. Evol. Microbiol.">
        <title>Complete genome sequence of Corynebacterium casei LMG S-19264T (=DSM 44701T), isolated from a smear-ripened cheese.</title>
        <authorList>
            <consortium name="US DOE Joint Genome Institute (JGI-PGF)"/>
            <person name="Walter F."/>
            <person name="Albersmeier A."/>
            <person name="Kalinowski J."/>
            <person name="Ruckert C."/>
        </authorList>
    </citation>
    <scope>NUCLEOTIDE SEQUENCE [LARGE SCALE GENOMIC DNA]</scope>
    <source>
        <strain evidence="2 3">CGMCC 1.9161</strain>
    </source>
</reference>
<feature type="compositionally biased region" description="Low complexity" evidence="1">
    <location>
        <begin position="244"/>
        <end position="260"/>
    </location>
</feature>
<name>A0A917QA61_9HYPH</name>
<dbReference type="Proteomes" id="UP000600449">
    <property type="component" value="Unassembled WGS sequence"/>
</dbReference>
<protein>
    <submittedName>
        <fullName evidence="2">Uncharacterized protein</fullName>
    </submittedName>
</protein>
<sequence length="274" mass="30454">MLAAVLGACAPRGDFGRPAPSVIGDRILPFAGRAFAQTRDEPASWSILTEDERELRARAYRFLMPAHEWQVSDRILADLIRHRVTPAPLRLGQRRSYWDALIFSQGVSPAPLFRRIAQDAEQDRALIPLVREVAERVLAADEARLRFLLHVQVLVESQAEQAALRVAENRCLIAWVRSEARERALRYRYALERLAIEAPQRSAIEPERALAALDATIPTLDTLPVGELGACAEAIRTPHHRLTPASAAASPRPEAPSIPARDAPPPEGVMLFKR</sequence>
<accession>A0A917QA61</accession>
<evidence type="ECO:0000256" key="1">
    <source>
        <dbReference type="SAM" id="MobiDB-lite"/>
    </source>
</evidence>
<keyword evidence="3" id="KW-1185">Reference proteome</keyword>
<proteinExistence type="predicted"/>
<feature type="region of interest" description="Disordered" evidence="1">
    <location>
        <begin position="242"/>
        <end position="274"/>
    </location>
</feature>
<gene>
    <name evidence="2" type="ORF">GCM10011322_27620</name>
</gene>
<dbReference type="AlphaFoldDB" id="A0A917QA61"/>